<dbReference type="PANTHER" id="PTHR43708:SF4">
    <property type="entry name" value="OXIDOREDUCTASE YCEM-RELATED"/>
    <property type="match status" value="1"/>
</dbReference>
<dbReference type="Pfam" id="PF01408">
    <property type="entry name" value="GFO_IDH_MocA"/>
    <property type="match status" value="1"/>
</dbReference>
<dbReference type="EMBL" id="FNWU01000001">
    <property type="protein sequence ID" value="SEH42110.1"/>
    <property type="molecule type" value="Genomic_DNA"/>
</dbReference>
<dbReference type="Gene3D" id="3.30.360.10">
    <property type="entry name" value="Dihydrodipicolinate Reductase, domain 2"/>
    <property type="match status" value="1"/>
</dbReference>
<dbReference type="InterPro" id="IPR036291">
    <property type="entry name" value="NAD(P)-bd_dom_sf"/>
</dbReference>
<name>A0A1H6I210_9EURY</name>
<evidence type="ECO:0000259" key="1">
    <source>
        <dbReference type="Pfam" id="PF01408"/>
    </source>
</evidence>
<protein>
    <submittedName>
        <fullName evidence="2">Predicted dehydrogenase</fullName>
    </submittedName>
</protein>
<dbReference type="InterPro" id="IPR051317">
    <property type="entry name" value="Gfo/Idh/MocA_oxidoreduct"/>
</dbReference>
<dbReference type="OrthoDB" id="25239at2157"/>
<sequence>MRFGIIGCGTIAQIMHIPNVVEIPDAELAAICDPAENVTATLGDRYNVPDDRRYAEPEGLIDDVGDELDAVIVTTPMQTHADIVERALTAGVNTLVEKPLAVTPSDADRLATVAADSDATAMVAYNRRFELAYERLARELADVDQVDSITAYAVDADFSRSLPDVYDLVQPELSEAFIERSTERRREQCKQAIGTDDENLAAAYDFQLEHVCHDVNALRGLFGDVTSIDHVDFVRDGYFGTAHLTFEGGERCVLQTGDSDRHWHEQFFRVDAPDRMLRLEFDHPFIKYNAATLSIRDGTTETVDRTYTPTREESFKRELRQFMQCVRGEAPVPTPIADAATDVAVIASLFDHADA</sequence>
<dbReference type="SUPFAM" id="SSF55347">
    <property type="entry name" value="Glyceraldehyde-3-phosphate dehydrogenase-like, C-terminal domain"/>
    <property type="match status" value="1"/>
</dbReference>
<dbReference type="RefSeq" id="WP_092814718.1">
    <property type="nucleotide sequence ID" value="NZ_FNWU01000001.1"/>
</dbReference>
<keyword evidence="3" id="KW-1185">Reference proteome</keyword>
<dbReference type="AlphaFoldDB" id="A0A1H6I210"/>
<dbReference type="STRING" id="1267564.SAMN05192561_101862"/>
<dbReference type="Gene3D" id="3.40.50.720">
    <property type="entry name" value="NAD(P)-binding Rossmann-like Domain"/>
    <property type="match status" value="1"/>
</dbReference>
<reference evidence="2 3" key="1">
    <citation type="submission" date="2016-10" db="EMBL/GenBank/DDBJ databases">
        <authorList>
            <person name="de Groot N.N."/>
        </authorList>
    </citation>
    <scope>NUCLEOTIDE SEQUENCE [LARGE SCALE GENOMIC DNA]</scope>
    <source>
        <strain evidence="2 3">IBRC-M10418</strain>
    </source>
</reference>
<dbReference type="Proteomes" id="UP000199215">
    <property type="component" value="Unassembled WGS sequence"/>
</dbReference>
<dbReference type="InterPro" id="IPR000683">
    <property type="entry name" value="Gfo/Idh/MocA-like_OxRdtase_N"/>
</dbReference>
<dbReference type="GO" id="GO:0000166">
    <property type="term" value="F:nucleotide binding"/>
    <property type="evidence" value="ECO:0007669"/>
    <property type="project" value="InterPro"/>
</dbReference>
<dbReference type="PANTHER" id="PTHR43708">
    <property type="entry name" value="CONSERVED EXPRESSED OXIDOREDUCTASE (EUROFUNG)"/>
    <property type="match status" value="1"/>
</dbReference>
<dbReference type="SUPFAM" id="SSF51735">
    <property type="entry name" value="NAD(P)-binding Rossmann-fold domains"/>
    <property type="match status" value="1"/>
</dbReference>
<evidence type="ECO:0000313" key="3">
    <source>
        <dbReference type="Proteomes" id="UP000199215"/>
    </source>
</evidence>
<proteinExistence type="predicted"/>
<feature type="domain" description="Gfo/Idh/MocA-like oxidoreductase N-terminal" evidence="1">
    <location>
        <begin position="1"/>
        <end position="125"/>
    </location>
</feature>
<organism evidence="2 3">
    <name type="scientific">Halopenitus malekzadehii</name>
    <dbReference type="NCBI Taxonomy" id="1267564"/>
    <lineage>
        <taxon>Archaea</taxon>
        <taxon>Methanobacteriati</taxon>
        <taxon>Methanobacteriota</taxon>
        <taxon>Stenosarchaea group</taxon>
        <taxon>Halobacteria</taxon>
        <taxon>Halobacteriales</taxon>
        <taxon>Haloferacaceae</taxon>
        <taxon>Halopenitus</taxon>
    </lineage>
</organism>
<evidence type="ECO:0000313" key="2">
    <source>
        <dbReference type="EMBL" id="SEH42110.1"/>
    </source>
</evidence>
<accession>A0A1H6I210</accession>
<gene>
    <name evidence="2" type="ORF">SAMN05192561_101862</name>
</gene>